<feature type="compositionally biased region" description="Low complexity" evidence="1">
    <location>
        <begin position="129"/>
        <end position="143"/>
    </location>
</feature>
<gene>
    <name evidence="2" type="ORF">PXEA_LOCUS20880</name>
</gene>
<evidence type="ECO:0000256" key="1">
    <source>
        <dbReference type="SAM" id="MobiDB-lite"/>
    </source>
</evidence>
<dbReference type="Proteomes" id="UP000784294">
    <property type="component" value="Unassembled WGS sequence"/>
</dbReference>
<evidence type="ECO:0000313" key="2">
    <source>
        <dbReference type="EMBL" id="VEL27440.1"/>
    </source>
</evidence>
<feature type="region of interest" description="Disordered" evidence="1">
    <location>
        <begin position="97"/>
        <end position="143"/>
    </location>
</feature>
<reference evidence="2" key="1">
    <citation type="submission" date="2018-11" db="EMBL/GenBank/DDBJ databases">
        <authorList>
            <consortium name="Pathogen Informatics"/>
        </authorList>
    </citation>
    <scope>NUCLEOTIDE SEQUENCE</scope>
</reference>
<evidence type="ECO:0000313" key="3">
    <source>
        <dbReference type="Proteomes" id="UP000784294"/>
    </source>
</evidence>
<organism evidence="2 3">
    <name type="scientific">Protopolystoma xenopodis</name>
    <dbReference type="NCBI Taxonomy" id="117903"/>
    <lineage>
        <taxon>Eukaryota</taxon>
        <taxon>Metazoa</taxon>
        <taxon>Spiralia</taxon>
        <taxon>Lophotrochozoa</taxon>
        <taxon>Platyhelminthes</taxon>
        <taxon>Monogenea</taxon>
        <taxon>Polyopisthocotylea</taxon>
        <taxon>Polystomatidea</taxon>
        <taxon>Polystomatidae</taxon>
        <taxon>Protopolystoma</taxon>
    </lineage>
</organism>
<feature type="region of interest" description="Disordered" evidence="1">
    <location>
        <begin position="214"/>
        <end position="250"/>
    </location>
</feature>
<comment type="caution">
    <text evidence="2">The sequence shown here is derived from an EMBL/GenBank/DDBJ whole genome shotgun (WGS) entry which is preliminary data.</text>
</comment>
<proteinExistence type="predicted"/>
<name>A0A3S5A4G8_9PLAT</name>
<dbReference type="AlphaFoldDB" id="A0A3S5A4G8"/>
<accession>A0A3S5A4G8</accession>
<feature type="compositionally biased region" description="Low complexity" evidence="1">
    <location>
        <begin position="214"/>
        <end position="227"/>
    </location>
</feature>
<protein>
    <submittedName>
        <fullName evidence="2">Uncharacterized protein</fullName>
    </submittedName>
</protein>
<sequence>MADEVESLEPKVRRREVKMSRRDPSEKRVAARVNRLEAAIQPLIPQESRDGPDLIDETHEDCHLVGPAAASPLSCPRSPLPSNSLLSFSFPPRPPYTNTSLPPVGPNSYSPPPHHHSPPPSPLPPLSPPSSFTLSHHSTVSSTLPPPMLRPFSFPLPMPSPLAFPLPLSLPQLRVPTNSHLPHQRQWYQHTGSHGLLHRELLNYRHVLEALQGPSSSLKLSPSTSVSAGPRSLTSPTQTQIGRGLEPTYRDSNAYPFITGPCIPDPGSRARPDTSPTCLHKFVNETPGFRYDGSCSRRTENQIALLSLKEASFEEEDADSLLTNHNVSS</sequence>
<feature type="compositionally biased region" description="Basic and acidic residues" evidence="1">
    <location>
        <begin position="17"/>
        <end position="29"/>
    </location>
</feature>
<dbReference type="EMBL" id="CAAALY010087279">
    <property type="protein sequence ID" value="VEL27440.1"/>
    <property type="molecule type" value="Genomic_DNA"/>
</dbReference>
<feature type="compositionally biased region" description="Pro residues" evidence="1">
    <location>
        <begin position="103"/>
        <end position="128"/>
    </location>
</feature>
<keyword evidence="3" id="KW-1185">Reference proteome</keyword>
<feature type="compositionally biased region" description="Basic and acidic residues" evidence="1">
    <location>
        <begin position="47"/>
        <end position="63"/>
    </location>
</feature>
<feature type="compositionally biased region" description="Polar residues" evidence="1">
    <location>
        <begin position="232"/>
        <end position="241"/>
    </location>
</feature>
<feature type="region of interest" description="Disordered" evidence="1">
    <location>
        <begin position="1"/>
        <end position="63"/>
    </location>
</feature>